<dbReference type="EMBL" id="JAGRPV010000001">
    <property type="protein sequence ID" value="MDI4650077.1"/>
    <property type="molecule type" value="Genomic_DNA"/>
</dbReference>
<dbReference type="SUPFAM" id="SSF53850">
    <property type="entry name" value="Periplasmic binding protein-like II"/>
    <property type="match status" value="1"/>
</dbReference>
<feature type="region of interest" description="Disordered" evidence="1">
    <location>
        <begin position="32"/>
        <end position="51"/>
    </location>
</feature>
<evidence type="ECO:0000256" key="1">
    <source>
        <dbReference type="SAM" id="MobiDB-lite"/>
    </source>
</evidence>
<dbReference type="PANTHER" id="PTHR43649">
    <property type="entry name" value="ARABINOSE-BINDING PROTEIN-RELATED"/>
    <property type="match status" value="1"/>
</dbReference>
<comment type="caution">
    <text evidence="3">The sequence shown here is derived from an EMBL/GenBank/DDBJ whole genome shotgun (WGS) entry which is preliminary data.</text>
</comment>
<dbReference type="InterPro" id="IPR050490">
    <property type="entry name" value="Bact_solute-bd_prot1"/>
</dbReference>
<organism evidence="3 4">
    <name type="scientific">Cohnella hashimotonis</name>
    <dbReference type="NCBI Taxonomy" id="2826895"/>
    <lineage>
        <taxon>Bacteria</taxon>
        <taxon>Bacillati</taxon>
        <taxon>Bacillota</taxon>
        <taxon>Bacilli</taxon>
        <taxon>Bacillales</taxon>
        <taxon>Paenibacillaceae</taxon>
        <taxon>Cohnella</taxon>
    </lineage>
</organism>
<keyword evidence="2" id="KW-0732">Signal</keyword>
<evidence type="ECO:0000313" key="3">
    <source>
        <dbReference type="EMBL" id="MDI4650077.1"/>
    </source>
</evidence>
<proteinExistence type="predicted"/>
<reference evidence="3" key="1">
    <citation type="submission" date="2023-04" db="EMBL/GenBank/DDBJ databases">
        <title>Comparative genomic analysis of Cohnella hashimotonis sp. nov., isolated from the International Space Station.</title>
        <authorList>
            <person name="Venkateswaran K."/>
            <person name="Simpson A."/>
        </authorList>
    </citation>
    <scope>NUCLEOTIDE SEQUENCE</scope>
    <source>
        <strain evidence="3">F6_2S_P_1</strain>
    </source>
</reference>
<gene>
    <name evidence="3" type="ORF">KB449_34425</name>
</gene>
<dbReference type="PANTHER" id="PTHR43649:SF12">
    <property type="entry name" value="DIACETYLCHITOBIOSE BINDING PROTEIN DASA"/>
    <property type="match status" value="1"/>
</dbReference>
<protein>
    <submittedName>
        <fullName evidence="3">Extracellular solute-binding protein</fullName>
    </submittedName>
</protein>
<dbReference type="Gene3D" id="3.40.190.10">
    <property type="entry name" value="Periplasmic binding protein-like II"/>
    <property type="match status" value="2"/>
</dbReference>
<dbReference type="RefSeq" id="WP_282912674.1">
    <property type="nucleotide sequence ID" value="NZ_JAGRPV010000001.1"/>
</dbReference>
<sequence length="548" mass="60283">MMGSWKKGLQTALAIALVTLPLAACGGNNDNSGASSAAATGGTSGATQAGDGKLEKVRVSLWDRSNSPNGQKLEDTVIVKKLQEEARKEGLDVEYVVLPRSQESEKNNIWMASGGGPDIIITYDMNAMFKWAEQGGLWELDDLLEQYGPDIKKLIGPSLEVAGTYKGKRYAIPAMRMSTAAASNMKIRQDWLDKLGMKAPTTLDELYETLKAFKEKDPGGVGKDNVVPWALPAISQGMKGFFFGPMWGAGVAIDGPATEMYMPSGNFADGVFHSAVALNEGKEFFRFLNKVYKEGLISKEFVTDVNSQQFIQNYTSGVSGFMDSNEDPWTVTKETRKTVPEAKWVTLDPLVRPNGTQAMTEANVYGLLNMIPKSSKNPAAAVKYLNVLAKNIKLVQAGIEGVHFKEEDGLYVAIDPVKNAEEIDWYFKDLNLLTQGYMGNPTKDQMKKQFANEPNPDEIADILDPYFKSFEKFGKQGPLIDTPRPVSDKSVANITKFLYDALSKAVIAKDFDAEWENVVSGWKKNGGEEYDAEVTQNLVAMNWKTTNE</sequence>
<dbReference type="InterPro" id="IPR006059">
    <property type="entry name" value="SBP"/>
</dbReference>
<evidence type="ECO:0000256" key="2">
    <source>
        <dbReference type="SAM" id="SignalP"/>
    </source>
</evidence>
<feature type="signal peptide" evidence="2">
    <location>
        <begin position="1"/>
        <end position="23"/>
    </location>
</feature>
<keyword evidence="4" id="KW-1185">Reference proteome</keyword>
<evidence type="ECO:0000313" key="4">
    <source>
        <dbReference type="Proteomes" id="UP001161691"/>
    </source>
</evidence>
<name>A0ABT6TT90_9BACL</name>
<feature type="chain" id="PRO_5045918429" evidence="2">
    <location>
        <begin position="24"/>
        <end position="548"/>
    </location>
</feature>
<accession>A0ABT6TT90</accession>
<dbReference type="Pfam" id="PF01547">
    <property type="entry name" value="SBP_bac_1"/>
    <property type="match status" value="1"/>
</dbReference>
<dbReference type="Proteomes" id="UP001161691">
    <property type="component" value="Unassembled WGS sequence"/>
</dbReference>